<feature type="transmembrane region" description="Helical" evidence="1">
    <location>
        <begin position="154"/>
        <end position="172"/>
    </location>
</feature>
<feature type="transmembrane region" description="Helical" evidence="1">
    <location>
        <begin position="240"/>
        <end position="269"/>
    </location>
</feature>
<feature type="transmembrane region" description="Helical" evidence="1">
    <location>
        <begin position="6"/>
        <end position="24"/>
    </location>
</feature>
<feature type="transmembrane region" description="Helical" evidence="1">
    <location>
        <begin position="275"/>
        <end position="293"/>
    </location>
</feature>
<feature type="transmembrane region" description="Helical" evidence="1">
    <location>
        <begin position="209"/>
        <end position="228"/>
    </location>
</feature>
<feature type="transmembrane region" description="Helical" evidence="1">
    <location>
        <begin position="410"/>
        <end position="439"/>
    </location>
</feature>
<evidence type="ECO:0000313" key="2">
    <source>
        <dbReference type="EMBL" id="SFQ49059.1"/>
    </source>
</evidence>
<evidence type="ECO:0000256" key="1">
    <source>
        <dbReference type="SAM" id="Phobius"/>
    </source>
</evidence>
<organism evidence="2 3">
    <name type="scientific">Roseivivax halotolerans</name>
    <dbReference type="NCBI Taxonomy" id="93684"/>
    <lineage>
        <taxon>Bacteria</taxon>
        <taxon>Pseudomonadati</taxon>
        <taxon>Pseudomonadota</taxon>
        <taxon>Alphaproteobacteria</taxon>
        <taxon>Rhodobacterales</taxon>
        <taxon>Roseobacteraceae</taxon>
        <taxon>Roseivivax</taxon>
    </lineage>
</organism>
<keyword evidence="1" id="KW-0812">Transmembrane</keyword>
<reference evidence="3" key="1">
    <citation type="submission" date="2016-10" db="EMBL/GenBank/DDBJ databases">
        <authorList>
            <person name="Varghese N."/>
            <person name="Submissions S."/>
        </authorList>
    </citation>
    <scope>NUCLEOTIDE SEQUENCE [LARGE SCALE GENOMIC DNA]</scope>
    <source>
        <strain evidence="3">JCM 10271</strain>
    </source>
</reference>
<evidence type="ECO:0008006" key="4">
    <source>
        <dbReference type="Google" id="ProtNLM"/>
    </source>
</evidence>
<dbReference type="AlphaFoldDB" id="A0A1I5YXU3"/>
<dbReference type="STRING" id="93684.SAMN05421853_10736"/>
<keyword evidence="1" id="KW-0472">Membrane</keyword>
<proteinExistence type="predicted"/>
<keyword evidence="3" id="KW-1185">Reference proteome</keyword>
<feature type="transmembrane region" description="Helical" evidence="1">
    <location>
        <begin position="365"/>
        <end position="390"/>
    </location>
</feature>
<feature type="transmembrane region" description="Helical" evidence="1">
    <location>
        <begin position="125"/>
        <end position="142"/>
    </location>
</feature>
<dbReference type="Proteomes" id="UP000243106">
    <property type="component" value="Unassembled WGS sequence"/>
</dbReference>
<gene>
    <name evidence="2" type="ORF">SAMN05421853_10736</name>
</gene>
<feature type="transmembrane region" description="Helical" evidence="1">
    <location>
        <begin position="87"/>
        <end position="105"/>
    </location>
</feature>
<accession>A0A1I5YXU3</accession>
<protein>
    <recommendedName>
        <fullName evidence="4">O-Antigen ligase</fullName>
    </recommendedName>
</protein>
<name>A0A1I5YXU3_9RHOB</name>
<dbReference type="EMBL" id="FOXV01000007">
    <property type="protein sequence ID" value="SFQ49059.1"/>
    <property type="molecule type" value="Genomic_DNA"/>
</dbReference>
<feature type="transmembrane region" description="Helical" evidence="1">
    <location>
        <begin position="59"/>
        <end position="75"/>
    </location>
</feature>
<keyword evidence="1" id="KW-1133">Transmembrane helix</keyword>
<sequence length="470" mass="51041">MPNAIAYLMLGFWPIVTLAAFRLLPPGRALLVSVIGGYLLLPPEPAAFDLPLLPGLDKVTLPGVACLACLVAFRNQSARSFWPESPLVGLLLTLYLATPLMTAVMNLDPVRWGRFEVPAMSLKDGVGLALRHALTILPFLLARQHLASGGALRDVALVVTLGGLAYVPLMLVEVPLGPILNEGFYGFQQALESQAERGDTYRPVVFLQHGLWVAFFTLSATLCAFTLWRSESSGRTKWLFAALLLLGTLLAMKSFGALLMALTVVPLLVLTGRRIQTGAAILIACLALAYPLSKTSGIVPEEQLLANIAEIDAERAYSLEFRMANENVLMERALERPFFGWGSWGRNHVMNSASGEWETITDGRWVLTLGVLGAVGLVAEFGLLLMPIFLLLSAGIARDPERFSPYAPPLALLLSLNIFDLIPNATLTPITWLLAGVLLAHAERPERRSTTDSPDATPRGPAPLRWKPIL</sequence>
<dbReference type="RefSeq" id="WP_093011928.1">
    <property type="nucleotide sequence ID" value="NZ_FOXV01000007.1"/>
</dbReference>
<evidence type="ECO:0000313" key="3">
    <source>
        <dbReference type="Proteomes" id="UP000243106"/>
    </source>
</evidence>